<keyword evidence="1" id="KW-1133">Transmembrane helix</keyword>
<reference evidence="3 4" key="1">
    <citation type="submission" date="2020-01" db="EMBL/GenBank/DDBJ databases">
        <title>The possibility of degradation of plastic by Microbulbifer hydrolyticus IRE-31.</title>
        <authorList>
            <person name="Liu L."/>
        </authorList>
    </citation>
    <scope>NUCLEOTIDE SEQUENCE [LARGE SCALE GENOMIC DNA]</scope>
    <source>
        <strain evidence="3 4">IRE-31</strain>
    </source>
</reference>
<protein>
    <submittedName>
        <fullName evidence="2">Uncharacterized protein</fullName>
    </submittedName>
</protein>
<dbReference type="Proteomes" id="UP000464675">
    <property type="component" value="Chromosome"/>
</dbReference>
<evidence type="ECO:0000313" key="4">
    <source>
        <dbReference type="Proteomes" id="UP000464675"/>
    </source>
</evidence>
<dbReference type="Proteomes" id="UP000563601">
    <property type="component" value="Unassembled WGS sequence"/>
</dbReference>
<keyword evidence="4" id="KW-1185">Reference proteome</keyword>
<feature type="transmembrane region" description="Helical" evidence="1">
    <location>
        <begin position="72"/>
        <end position="90"/>
    </location>
</feature>
<dbReference type="EMBL" id="JACHHR010000002">
    <property type="protein sequence ID" value="MBB5211508.1"/>
    <property type="molecule type" value="Genomic_DNA"/>
</dbReference>
<evidence type="ECO:0000313" key="5">
    <source>
        <dbReference type="Proteomes" id="UP000563601"/>
    </source>
</evidence>
<dbReference type="AlphaFoldDB" id="A0A6P1T6V2"/>
<dbReference type="RefSeq" id="WP_161857085.1">
    <property type="nucleotide sequence ID" value="NZ_CP047491.1"/>
</dbReference>
<dbReference type="EMBL" id="CP047491">
    <property type="protein sequence ID" value="QHQ37747.1"/>
    <property type="molecule type" value="Genomic_DNA"/>
</dbReference>
<evidence type="ECO:0000313" key="3">
    <source>
        <dbReference type="EMBL" id="QHQ37747.1"/>
    </source>
</evidence>
<reference evidence="2 5" key="2">
    <citation type="submission" date="2020-08" db="EMBL/GenBank/DDBJ databases">
        <title>Genomic Encyclopedia of Type Strains, Phase IV (KMG-IV): sequencing the most valuable type-strain genomes for metagenomic binning, comparative biology and taxonomic classification.</title>
        <authorList>
            <person name="Goeker M."/>
        </authorList>
    </citation>
    <scope>NUCLEOTIDE SEQUENCE [LARGE SCALE GENOMIC DNA]</scope>
    <source>
        <strain evidence="2 5">DSM 11525</strain>
    </source>
</reference>
<dbReference type="OrthoDB" id="9972425at2"/>
<proteinExistence type="predicted"/>
<sequence>MNFKIIIAFTIISLVIGVSIGAAEGYFLAKNDLPIGSMLQAYVQFSSSYIIELAIFYALFNLKISNPIGHAVAIVFLSASVSLSMFYFITGVIPDFVYLGFSLLVTAAAIASAYLMVVIRRQQGTTALQGRAVCYGPAALRGTAYLVHILRGSLRSHFRAKKRTR</sequence>
<feature type="transmembrane region" description="Helical" evidence="1">
    <location>
        <begin position="96"/>
        <end position="119"/>
    </location>
</feature>
<name>A0A6P1T6V2_9GAMM</name>
<feature type="transmembrane region" description="Helical" evidence="1">
    <location>
        <begin position="41"/>
        <end position="60"/>
    </location>
</feature>
<organism evidence="2 5">
    <name type="scientific">Microbulbifer hydrolyticus</name>
    <dbReference type="NCBI Taxonomy" id="48074"/>
    <lineage>
        <taxon>Bacteria</taxon>
        <taxon>Pseudomonadati</taxon>
        <taxon>Pseudomonadota</taxon>
        <taxon>Gammaproteobacteria</taxon>
        <taxon>Cellvibrionales</taxon>
        <taxon>Microbulbiferaceae</taxon>
        <taxon>Microbulbifer</taxon>
    </lineage>
</organism>
<keyword evidence="1" id="KW-0812">Transmembrane</keyword>
<keyword evidence="1" id="KW-0472">Membrane</keyword>
<evidence type="ECO:0000256" key="1">
    <source>
        <dbReference type="SAM" id="Phobius"/>
    </source>
</evidence>
<evidence type="ECO:0000313" key="2">
    <source>
        <dbReference type="EMBL" id="MBB5211508.1"/>
    </source>
</evidence>
<accession>A0A6P1T6V2</accession>
<gene>
    <name evidence="3" type="ORF">GTQ55_01260</name>
    <name evidence="2" type="ORF">HNQ53_001726</name>
</gene>